<keyword evidence="1" id="KW-1133">Transmembrane helix</keyword>
<keyword evidence="3" id="KW-1185">Reference proteome</keyword>
<feature type="transmembrane region" description="Helical" evidence="1">
    <location>
        <begin position="6"/>
        <end position="27"/>
    </location>
</feature>
<evidence type="ECO:0008006" key="4">
    <source>
        <dbReference type="Google" id="ProtNLM"/>
    </source>
</evidence>
<dbReference type="Proteomes" id="UP001500218">
    <property type="component" value="Unassembled WGS sequence"/>
</dbReference>
<protein>
    <recommendedName>
        <fullName evidence="4">DUF418 domain-containing protein</fullName>
    </recommendedName>
</protein>
<dbReference type="RefSeq" id="WP_344126395.1">
    <property type="nucleotide sequence ID" value="NZ_BAAALT010000015.1"/>
</dbReference>
<keyword evidence="1" id="KW-0812">Transmembrane</keyword>
<dbReference type="EMBL" id="BAAALT010000015">
    <property type="protein sequence ID" value="GAA1788564.1"/>
    <property type="molecule type" value="Genomic_DNA"/>
</dbReference>
<gene>
    <name evidence="2" type="ORF">GCM10009682_08310</name>
</gene>
<name>A0ABP4XSE5_9ACTN</name>
<reference evidence="3" key="1">
    <citation type="journal article" date="2019" name="Int. J. Syst. Evol. Microbiol.">
        <title>The Global Catalogue of Microorganisms (GCM) 10K type strain sequencing project: providing services to taxonomists for standard genome sequencing and annotation.</title>
        <authorList>
            <consortium name="The Broad Institute Genomics Platform"/>
            <consortium name="The Broad Institute Genome Sequencing Center for Infectious Disease"/>
            <person name="Wu L."/>
            <person name="Ma J."/>
        </authorList>
    </citation>
    <scope>NUCLEOTIDE SEQUENCE [LARGE SCALE GENOMIC DNA]</scope>
    <source>
        <strain evidence="3">JCM 13250</strain>
    </source>
</reference>
<proteinExistence type="predicted"/>
<keyword evidence="1" id="KW-0472">Membrane</keyword>
<evidence type="ECO:0000313" key="2">
    <source>
        <dbReference type="EMBL" id="GAA1788564.1"/>
    </source>
</evidence>
<organism evidence="2 3">
    <name type="scientific">Luedemannella flava</name>
    <dbReference type="NCBI Taxonomy" id="349316"/>
    <lineage>
        <taxon>Bacteria</taxon>
        <taxon>Bacillati</taxon>
        <taxon>Actinomycetota</taxon>
        <taxon>Actinomycetes</taxon>
        <taxon>Micromonosporales</taxon>
        <taxon>Micromonosporaceae</taxon>
        <taxon>Luedemannella</taxon>
    </lineage>
</organism>
<accession>A0ABP4XSE5</accession>
<evidence type="ECO:0000313" key="3">
    <source>
        <dbReference type="Proteomes" id="UP001500218"/>
    </source>
</evidence>
<comment type="caution">
    <text evidence="2">The sequence shown here is derived from an EMBL/GenBank/DDBJ whole genome shotgun (WGS) entry which is preliminary data.</text>
</comment>
<evidence type="ECO:0000256" key="1">
    <source>
        <dbReference type="SAM" id="Phobius"/>
    </source>
</evidence>
<sequence length="51" mass="5636">MVSDHLARWVLVPNVVLELVCGVRYPLVARRLAQTRMVPPRTAAGPSDVPQ</sequence>